<dbReference type="PANTHER" id="PTHR14187:SF5">
    <property type="entry name" value="HEAT SHOCK 70 KDA PROTEIN 12A"/>
    <property type="match status" value="1"/>
</dbReference>
<dbReference type="Proteomes" id="UP000559256">
    <property type="component" value="Unassembled WGS sequence"/>
</dbReference>
<proteinExistence type="predicted"/>
<dbReference type="AlphaFoldDB" id="A0A8H5D7V1"/>
<protein>
    <submittedName>
        <fullName evidence="2">Uncharacterized protein</fullName>
    </submittedName>
</protein>
<evidence type="ECO:0000313" key="2">
    <source>
        <dbReference type="EMBL" id="KAF5354353.1"/>
    </source>
</evidence>
<name>A0A8H5D7V1_9AGAR</name>
<reference evidence="2 3" key="1">
    <citation type="journal article" date="2020" name="ISME J.">
        <title>Uncovering the hidden diversity of litter-decomposition mechanisms in mushroom-forming fungi.</title>
        <authorList>
            <person name="Floudas D."/>
            <person name="Bentzer J."/>
            <person name="Ahren D."/>
            <person name="Johansson T."/>
            <person name="Persson P."/>
            <person name="Tunlid A."/>
        </authorList>
    </citation>
    <scope>NUCLEOTIDE SEQUENCE [LARGE SCALE GENOMIC DNA]</scope>
    <source>
        <strain evidence="2 3">CBS 291.85</strain>
    </source>
</reference>
<dbReference type="PANTHER" id="PTHR14187">
    <property type="entry name" value="ALPHA KINASE/ELONGATION FACTOR 2 KINASE"/>
    <property type="match status" value="1"/>
</dbReference>
<dbReference type="Gene3D" id="3.30.420.40">
    <property type="match status" value="1"/>
</dbReference>
<gene>
    <name evidence="2" type="ORF">D9758_010724</name>
</gene>
<comment type="caution">
    <text evidence="2">The sequence shown here is derived from an EMBL/GenBank/DDBJ whole genome shotgun (WGS) entry which is preliminary data.</text>
</comment>
<keyword evidence="1" id="KW-0175">Coiled coil</keyword>
<organism evidence="2 3">
    <name type="scientific">Tetrapyrgos nigripes</name>
    <dbReference type="NCBI Taxonomy" id="182062"/>
    <lineage>
        <taxon>Eukaryota</taxon>
        <taxon>Fungi</taxon>
        <taxon>Dikarya</taxon>
        <taxon>Basidiomycota</taxon>
        <taxon>Agaricomycotina</taxon>
        <taxon>Agaricomycetes</taxon>
        <taxon>Agaricomycetidae</taxon>
        <taxon>Agaricales</taxon>
        <taxon>Marasmiineae</taxon>
        <taxon>Marasmiaceae</taxon>
        <taxon>Tetrapyrgos</taxon>
    </lineage>
</organism>
<dbReference type="CDD" id="cd10170">
    <property type="entry name" value="ASKHA_NBD_HSP70"/>
    <property type="match status" value="1"/>
</dbReference>
<accession>A0A8H5D7V1</accession>
<dbReference type="OrthoDB" id="2963168at2759"/>
<evidence type="ECO:0000313" key="3">
    <source>
        <dbReference type="Proteomes" id="UP000559256"/>
    </source>
</evidence>
<dbReference type="InterPro" id="IPR043129">
    <property type="entry name" value="ATPase_NBD"/>
</dbReference>
<feature type="coiled-coil region" evidence="1">
    <location>
        <begin position="55"/>
        <end position="149"/>
    </location>
</feature>
<evidence type="ECO:0000256" key="1">
    <source>
        <dbReference type="SAM" id="Coils"/>
    </source>
</evidence>
<dbReference type="SUPFAM" id="SSF53067">
    <property type="entry name" value="Actin-like ATPase domain"/>
    <property type="match status" value="2"/>
</dbReference>
<sequence length="1039" mass="116699">MTPFMTLIFPSSSSSSSSSSSPLALYSAGLLGLVSFATYASYSLLTYWSLRKRRWDALKEELERKETEVNGLKEGSDRREVELMKLRSQLKAVEEDKKEREDALNGLREEAERKANEARDWNVMLEERLKKVTEELALMNQEKEKLAGVHAQAVRSSENGTHLLTRTDQYADNDVVQMIEAVNSVILQTARRMAEEFSPQLRRDESIETNEARESEDLKNAVEHTEEILGLEMTRMLHDFNHQDDTALLQIAFQASMCAFAEWIIGSWLFHARDDELILQEVYERLREAEEHTVSGRWRILTRKYVRELFPEGQDLPCHFFAAFANILIVAGVRNSQELVQETLRSLFSEKIDIVVKDCVHLNNVIGDNITSRELLPVYCSPEIPFDSSAMDGTFGDASSTSPATSHTESERLILCSTDLGLLRAEKIPGKVGEWTNVMLLKPKVVLESGLRLPTKPAKLVIAFDVGTTFSGASFAILDPGQVPEIQGVTRFPAQVRVGGDCKIPSIIYYDQEGNVRAAGAEAMDEAFLEQAEDEGFTKVEWFKLHLRPKGLETSRVRDSDLPSLPPNKTALRVFADFLQYLHKCTIKFIQELGPLYAPGTEFWNSLQDNIEFILSHPNGWEGSQQMLMRRAAVLAGLVAEEASQTRIHFVTEGEASLHFCIMNDKVNTGTSSGLIIVDMGGGTVDLSAYYPSGQNSFEEIARTRCLLQGSVYVSHRARAYLKEKLSGSKYGTDEDINQITQAFDKTTKIVFRDSSSPAFIRFGTTKDRDPNVDIRNGQLKLAGDVVEKFFEPSLRETILAIKEMREESTKNLTSVLLVGGFAANEWLFTGLQQALVPLGMSLSRPDGHLNKAVPDGALSFHLDHFVSVRVSKYTYGTEICVKYDATDPEHRRRSHFITTKPSGTKVLPSAFDEILAKDTRVHEVKEFSRNYHMEAASLESLKTVNADIISYRGKYGTPEWIDVEPHTFSTLCSVVVDARKAAKNQRTALSRSYYAVDFKVILLLGLTEMKAQISWIEDGMERRSPATVVYDVGMSVIR</sequence>
<dbReference type="EMBL" id="JAACJM010000060">
    <property type="protein sequence ID" value="KAF5354353.1"/>
    <property type="molecule type" value="Genomic_DNA"/>
</dbReference>
<keyword evidence="3" id="KW-1185">Reference proteome</keyword>